<feature type="non-terminal residue" evidence="9">
    <location>
        <position position="1"/>
    </location>
</feature>
<evidence type="ECO:0000256" key="4">
    <source>
        <dbReference type="ARBA" id="ARBA00022737"/>
    </source>
</evidence>
<proteinExistence type="predicted"/>
<dbReference type="InterPro" id="IPR050685">
    <property type="entry name" value="LDLR"/>
</dbReference>
<sequence>HSDHNCLELESSLQKTLKDAEVVNFGGDVLEPATDQQDLYRIRCNVTISFSTRKPATFMRRRNATKCDVIHWDRSMSPASLFHIPCCRFSDVEIESYTFSVISGVKLVLLLWTTPTSPTLEPVVKFLSHSKGHIESPGWTKERQLPLDVDSCVTVETPSSNVLLRLVGKEGLECGPDLFALTEGRGCTGKMLWNTCNVMLDSLDPAGDLKLRSGAVSLRFGAVGGVEKGFRILFSFYNDTSVLRRLPIGEWICFVQHWADSQRFFLCRLQVVCIGSYTEQSFCRLWECYFPLNLEDDCYSYIRPDVNETGSALESSPAKVSWDEALGYCTARNLSLPAPETGDERLFFYLLLDGWTNARRTLVIYLGLTKAREKMYHKLWKWSTGTIAYTVEVDPPIDVRKDDILGGGMTPDFRGVLYGFIRTERHPADCWLDDNDGGENCAAPMTPLPPSFTCDSQAERVPFSLVCDHQKDCGDGSDEEFCVFPPCEAGLYQCENKQCVPWKFHCDELEQCSDSSDEAFCSTGEPSTRDINDRDFVLVSFMIARGVKSDQAVTRDVPNNITVNHFEEMVRYKRASSDSYAEPNHSFSTTDRMVVSSMSGSGNNGFRTSVPIQEFTIKKQTLQASLVPPTERLESSSLSPAFESTMPGPQLEVVFSSPLKGYIQTPGWSERKQSLEKFNNCLALEAPPRHVVMATVLTIDADDVLFFRLFEGAGCIGEVIMAYTSEIQSSTELSRSSVMSVRFASYPKSRQSERFKLLFSFHNQSALPERLPDGKWNCSVPHWGDFQQHFLCTLEPECAEGQDDVICPWKDSW</sequence>
<keyword evidence="6" id="KW-0472">Membrane</keyword>
<keyword evidence="10" id="KW-1185">Reference proteome</keyword>
<protein>
    <submittedName>
        <fullName evidence="9">Uncharacterized protein</fullName>
    </submittedName>
</protein>
<keyword evidence="3" id="KW-0812">Transmembrane</keyword>
<evidence type="ECO:0000256" key="7">
    <source>
        <dbReference type="ARBA" id="ARBA00023157"/>
    </source>
</evidence>
<feature type="disulfide bond" evidence="8">
    <location>
        <begin position="487"/>
        <end position="499"/>
    </location>
</feature>
<dbReference type="EMBL" id="JACVVK020000077">
    <property type="protein sequence ID" value="KAK7495131.1"/>
    <property type="molecule type" value="Genomic_DNA"/>
</dbReference>
<dbReference type="CDD" id="cd00037">
    <property type="entry name" value="CLECT"/>
    <property type="match status" value="1"/>
</dbReference>
<feature type="disulfide bond" evidence="8">
    <location>
        <begin position="494"/>
        <end position="512"/>
    </location>
</feature>
<evidence type="ECO:0000256" key="5">
    <source>
        <dbReference type="ARBA" id="ARBA00022989"/>
    </source>
</evidence>
<dbReference type="AlphaFoldDB" id="A0ABD0L6H0"/>
<dbReference type="GO" id="GO:0016020">
    <property type="term" value="C:membrane"/>
    <property type="evidence" value="ECO:0007669"/>
    <property type="project" value="UniProtKB-SubCell"/>
</dbReference>
<dbReference type="CDD" id="cd00112">
    <property type="entry name" value="LDLa"/>
    <property type="match status" value="2"/>
</dbReference>
<evidence type="ECO:0000256" key="6">
    <source>
        <dbReference type="ARBA" id="ARBA00023136"/>
    </source>
</evidence>
<dbReference type="PROSITE" id="PS01209">
    <property type="entry name" value="LDLRA_1"/>
    <property type="match status" value="1"/>
</dbReference>
<comment type="subcellular location">
    <subcellularLocation>
        <location evidence="2">Endomembrane system</location>
    </subcellularLocation>
    <subcellularLocation>
        <location evidence="1">Membrane</location>
        <topology evidence="1">Single-pass membrane protein</topology>
    </subcellularLocation>
</comment>
<comment type="caution">
    <text evidence="9">The sequence shown here is derived from an EMBL/GenBank/DDBJ whole genome shotgun (WGS) entry which is preliminary data.</text>
</comment>
<dbReference type="PRINTS" id="PR00261">
    <property type="entry name" value="LDLRECEPTOR"/>
</dbReference>
<dbReference type="InterPro" id="IPR002172">
    <property type="entry name" value="LDrepeatLR_classA_rpt"/>
</dbReference>
<dbReference type="GO" id="GO:0016192">
    <property type="term" value="P:vesicle-mediated transport"/>
    <property type="evidence" value="ECO:0007669"/>
    <property type="project" value="UniProtKB-ARBA"/>
</dbReference>
<dbReference type="PANTHER" id="PTHR24270">
    <property type="entry name" value="LOW-DENSITY LIPOPROTEIN RECEPTOR-RELATED"/>
    <property type="match status" value="1"/>
</dbReference>
<dbReference type="InterPro" id="IPR016187">
    <property type="entry name" value="CTDL_fold"/>
</dbReference>
<gene>
    <name evidence="9" type="ORF">BaRGS_00013541</name>
</gene>
<keyword evidence="5" id="KW-1133">Transmembrane helix</keyword>
<keyword evidence="7 8" id="KW-1015">Disulfide bond</keyword>
<name>A0ABD0L6H0_9CAEN</name>
<feature type="disulfide bond" evidence="8">
    <location>
        <begin position="506"/>
        <end position="521"/>
    </location>
</feature>
<evidence type="ECO:0000313" key="10">
    <source>
        <dbReference type="Proteomes" id="UP001519460"/>
    </source>
</evidence>
<dbReference type="SMART" id="SM00192">
    <property type="entry name" value="LDLa"/>
    <property type="match status" value="2"/>
</dbReference>
<accession>A0ABD0L6H0</accession>
<keyword evidence="4" id="KW-0677">Repeat</keyword>
<comment type="caution">
    <text evidence="8">Lacks conserved residue(s) required for the propagation of feature annotation.</text>
</comment>
<feature type="disulfide bond" evidence="8">
    <location>
        <begin position="467"/>
        <end position="482"/>
    </location>
</feature>
<dbReference type="Proteomes" id="UP001519460">
    <property type="component" value="Unassembled WGS sequence"/>
</dbReference>
<evidence type="ECO:0000256" key="8">
    <source>
        <dbReference type="PROSITE-ProRule" id="PRU00124"/>
    </source>
</evidence>
<evidence type="ECO:0000256" key="1">
    <source>
        <dbReference type="ARBA" id="ARBA00004167"/>
    </source>
</evidence>
<evidence type="ECO:0000256" key="3">
    <source>
        <dbReference type="ARBA" id="ARBA00022692"/>
    </source>
</evidence>
<organism evidence="9 10">
    <name type="scientific">Batillaria attramentaria</name>
    <dbReference type="NCBI Taxonomy" id="370345"/>
    <lineage>
        <taxon>Eukaryota</taxon>
        <taxon>Metazoa</taxon>
        <taxon>Spiralia</taxon>
        <taxon>Lophotrochozoa</taxon>
        <taxon>Mollusca</taxon>
        <taxon>Gastropoda</taxon>
        <taxon>Caenogastropoda</taxon>
        <taxon>Sorbeoconcha</taxon>
        <taxon>Cerithioidea</taxon>
        <taxon>Batillariidae</taxon>
        <taxon>Batillaria</taxon>
    </lineage>
</organism>
<dbReference type="PROSITE" id="PS50068">
    <property type="entry name" value="LDLRA_2"/>
    <property type="match status" value="2"/>
</dbReference>
<dbReference type="Pfam" id="PF00057">
    <property type="entry name" value="Ldl_recept_a"/>
    <property type="match status" value="2"/>
</dbReference>
<dbReference type="GO" id="GO:0012505">
    <property type="term" value="C:endomembrane system"/>
    <property type="evidence" value="ECO:0007669"/>
    <property type="project" value="UniProtKB-SubCell"/>
</dbReference>
<dbReference type="SUPFAM" id="SSF57424">
    <property type="entry name" value="LDL receptor-like module"/>
    <property type="match status" value="2"/>
</dbReference>
<evidence type="ECO:0000313" key="9">
    <source>
        <dbReference type="EMBL" id="KAK7495131.1"/>
    </source>
</evidence>
<dbReference type="PANTHER" id="PTHR24270:SF62">
    <property type="entry name" value="LOW-DENSITY LIPOPROTEIN RECEPTOR-RELATED PROTEIN 2"/>
    <property type="match status" value="1"/>
</dbReference>
<reference evidence="9 10" key="1">
    <citation type="journal article" date="2023" name="Sci. Data">
        <title>Genome assembly of the Korean intertidal mud-creeper Batillaria attramentaria.</title>
        <authorList>
            <person name="Patra A.K."/>
            <person name="Ho P.T."/>
            <person name="Jun S."/>
            <person name="Lee S.J."/>
            <person name="Kim Y."/>
            <person name="Won Y.J."/>
        </authorList>
    </citation>
    <scope>NUCLEOTIDE SEQUENCE [LARGE SCALE GENOMIC DNA]</scope>
    <source>
        <strain evidence="9">Wonlab-2016</strain>
    </source>
</reference>
<dbReference type="SUPFAM" id="SSF56436">
    <property type="entry name" value="C-type lectin-like"/>
    <property type="match status" value="1"/>
</dbReference>
<dbReference type="InterPro" id="IPR036055">
    <property type="entry name" value="LDL_receptor-like_sf"/>
</dbReference>
<evidence type="ECO:0000256" key="2">
    <source>
        <dbReference type="ARBA" id="ARBA00004308"/>
    </source>
</evidence>
<dbReference type="Gene3D" id="4.10.400.10">
    <property type="entry name" value="Low-density Lipoprotein Receptor"/>
    <property type="match status" value="2"/>
</dbReference>
<dbReference type="InterPro" id="IPR023415">
    <property type="entry name" value="LDLR_class-A_CS"/>
</dbReference>